<organism evidence="1 2">
    <name type="scientific">Pristionchus pacificus</name>
    <name type="common">Parasitic nematode worm</name>
    <dbReference type="NCBI Taxonomy" id="54126"/>
    <lineage>
        <taxon>Eukaryota</taxon>
        <taxon>Metazoa</taxon>
        <taxon>Ecdysozoa</taxon>
        <taxon>Nematoda</taxon>
        <taxon>Chromadorea</taxon>
        <taxon>Rhabditida</taxon>
        <taxon>Rhabditina</taxon>
        <taxon>Diplogasteromorpha</taxon>
        <taxon>Diplogasteroidea</taxon>
        <taxon>Neodiplogasteridae</taxon>
        <taxon>Pristionchus</taxon>
    </lineage>
</organism>
<dbReference type="AlphaFoldDB" id="A0A2A6BFV8"/>
<sequence>MRDRGRDGNGRREEMDRRREGWLGVGYVAEPLDKPASVQDSSLPQVTYRTQGGTGVYRTLPSVKCSAARRIVGHDHRHIELDLSCLCYAFSCARSKELRGLPKAAELPG</sequence>
<dbReference type="EnsemblMetazoa" id="PPA37013.1">
    <property type="protein sequence ID" value="PPA37013.1"/>
    <property type="gene ID" value="WBGene00275382"/>
</dbReference>
<name>A0A2A6BFV8_PRIPA</name>
<reference evidence="1" key="2">
    <citation type="submission" date="2022-06" db="UniProtKB">
        <authorList>
            <consortium name="EnsemblMetazoa"/>
        </authorList>
    </citation>
    <scope>IDENTIFICATION</scope>
    <source>
        <strain evidence="1">PS312</strain>
    </source>
</reference>
<dbReference type="Proteomes" id="UP000005239">
    <property type="component" value="Unassembled WGS sequence"/>
</dbReference>
<reference evidence="2" key="1">
    <citation type="journal article" date="2008" name="Nat. Genet.">
        <title>The Pristionchus pacificus genome provides a unique perspective on nematode lifestyle and parasitism.</title>
        <authorList>
            <person name="Dieterich C."/>
            <person name="Clifton S.W."/>
            <person name="Schuster L.N."/>
            <person name="Chinwalla A."/>
            <person name="Delehaunty K."/>
            <person name="Dinkelacker I."/>
            <person name="Fulton L."/>
            <person name="Fulton R."/>
            <person name="Godfrey J."/>
            <person name="Minx P."/>
            <person name="Mitreva M."/>
            <person name="Roeseler W."/>
            <person name="Tian H."/>
            <person name="Witte H."/>
            <person name="Yang S.P."/>
            <person name="Wilson R.K."/>
            <person name="Sommer R.J."/>
        </authorList>
    </citation>
    <scope>NUCLEOTIDE SEQUENCE [LARGE SCALE GENOMIC DNA]</scope>
    <source>
        <strain evidence="2">PS312</strain>
    </source>
</reference>
<evidence type="ECO:0000313" key="1">
    <source>
        <dbReference type="EnsemblMetazoa" id="PPA37013.1"/>
    </source>
</evidence>
<proteinExistence type="predicted"/>
<evidence type="ECO:0000313" key="2">
    <source>
        <dbReference type="Proteomes" id="UP000005239"/>
    </source>
</evidence>
<protein>
    <submittedName>
        <fullName evidence="1">Uncharacterized protein</fullName>
    </submittedName>
</protein>
<accession>A0A2A6BFV8</accession>
<gene>
    <name evidence="1" type="primary">WBGene00275382</name>
</gene>
<keyword evidence="2" id="KW-1185">Reference proteome</keyword>
<accession>A0A8R1UP90</accession>